<evidence type="ECO:0000313" key="2">
    <source>
        <dbReference type="Proteomes" id="UP000324222"/>
    </source>
</evidence>
<gene>
    <name evidence="1" type="ORF">E2C01_012057</name>
</gene>
<organism evidence="1 2">
    <name type="scientific">Portunus trituberculatus</name>
    <name type="common">Swimming crab</name>
    <name type="synonym">Neptunus trituberculatus</name>
    <dbReference type="NCBI Taxonomy" id="210409"/>
    <lineage>
        <taxon>Eukaryota</taxon>
        <taxon>Metazoa</taxon>
        <taxon>Ecdysozoa</taxon>
        <taxon>Arthropoda</taxon>
        <taxon>Crustacea</taxon>
        <taxon>Multicrustacea</taxon>
        <taxon>Malacostraca</taxon>
        <taxon>Eumalacostraca</taxon>
        <taxon>Eucarida</taxon>
        <taxon>Decapoda</taxon>
        <taxon>Pleocyemata</taxon>
        <taxon>Brachyura</taxon>
        <taxon>Eubrachyura</taxon>
        <taxon>Portunoidea</taxon>
        <taxon>Portunidae</taxon>
        <taxon>Portuninae</taxon>
        <taxon>Portunus</taxon>
    </lineage>
</organism>
<name>A0A5B7DD40_PORTR</name>
<dbReference type="Proteomes" id="UP000324222">
    <property type="component" value="Unassembled WGS sequence"/>
</dbReference>
<dbReference type="EMBL" id="VSRR010000744">
    <property type="protein sequence ID" value="MPC19149.1"/>
    <property type="molecule type" value="Genomic_DNA"/>
</dbReference>
<protein>
    <submittedName>
        <fullName evidence="1">Uncharacterized protein</fullName>
    </submittedName>
</protein>
<reference evidence="1 2" key="1">
    <citation type="submission" date="2019-05" db="EMBL/GenBank/DDBJ databases">
        <title>Another draft genome of Portunus trituberculatus and its Hox gene families provides insights of decapod evolution.</title>
        <authorList>
            <person name="Jeong J.-H."/>
            <person name="Song I."/>
            <person name="Kim S."/>
            <person name="Choi T."/>
            <person name="Kim D."/>
            <person name="Ryu S."/>
            <person name="Kim W."/>
        </authorList>
    </citation>
    <scope>NUCLEOTIDE SEQUENCE [LARGE SCALE GENOMIC DNA]</scope>
    <source>
        <tissue evidence="1">Muscle</tissue>
    </source>
</reference>
<dbReference type="OrthoDB" id="6365637at2759"/>
<keyword evidence="2" id="KW-1185">Reference proteome</keyword>
<comment type="caution">
    <text evidence="1">The sequence shown here is derived from an EMBL/GenBank/DDBJ whole genome shotgun (WGS) entry which is preliminary data.</text>
</comment>
<evidence type="ECO:0000313" key="1">
    <source>
        <dbReference type="EMBL" id="MPC19149.1"/>
    </source>
</evidence>
<dbReference type="AlphaFoldDB" id="A0A5B7DD40"/>
<proteinExistence type="predicted"/>
<sequence>MGVGHILGGSRGSACAILSPQSPISEYLVCLRTIHRCLDFAHRHTAVVVGEGVEKVSSCHQPSIYRLCAAREVLQELLKVTS</sequence>
<accession>A0A5B7DD40</accession>